<dbReference type="PANTHER" id="PTHR14465">
    <property type="entry name" value="IQ DOMAIN-CONTAINING PROTEIN H"/>
    <property type="match status" value="1"/>
</dbReference>
<evidence type="ECO:0000313" key="3">
    <source>
        <dbReference type="Proteomes" id="UP000822476"/>
    </source>
</evidence>
<name>A0A8S9YY30_9TREM</name>
<dbReference type="AlphaFoldDB" id="A0A8S9YY30"/>
<accession>A0A8S9YY30</accession>
<sequence length="1078" mass="122512">MAFKILVNPTHQFNRRALHLAYDIQLPVLHETKQEERTRPVRKSQRHPVQLEKVADPHRVSKQNLLIKLAESETPTNALELFERNLVPPGAKLHFDPPFMRARPAQVHYRSEDKSGASLICVSEFCPAYQPQSDHLPLATGVRRPEQITTEANRISYTKRTDRLDVKMKRITIGSCDSIFLTELDKQNTFKLTQPPTSPAFTNVSALDTWLRVEDEKFQYQSAEFQAFEVNNRCHWHRISRVIKQLEDLFQTYDIPKAMVNGAKLIELSVKHSTFLNKIPKLALITCIEDAEAIARLIMQPGRQFQGRAGPARAAIIIQSHIRRIQAQQFFKEYKRRRSAADVFLGAWRRRKQLDQIRKSLAETRKRQARLSHQRLKELGEKWDRFESGNHVIIHIPSVGYSEQLRRMLRDAGELEQMESRQIARICEIRKSTTDVIYISRGLISEDLLEYYDKLLGLTGAIRTGNSADQKSTKTRFRILVPEAVDDFRSSTTPPLCLSTLLKYSPRALRHIRNFISGRPALIMPGVGSHPDDFAVGDALGIPVFGSTPAVTNLFLLQSTSRRMVAQLAEADANNEEEGESSRHPVGNVLSPRTSVLLTTVLRKTSTIAKERRHKLSDVARSRTSRISLSPRIDFDLSNQPRREVVQPPGDFDMYTLDKLYETLAELFAEHLPTRLWLLKIDTGVSGYGTARLNLDHLRSFAWAKEQRMWYGPSRWAKKWAQATTYLRLLTEVPELVKNHLELLDSKLYPDAESFLDAMIAEGGVIEACPLVEEWTNLFVNMVILPNRQVQLLASGDQLHGGNMVSSWGATIPMLSVDPVWVNAVSYRLAKAMVRKGFIGHCKIDYVTFINPDNDQQVLWVTGIRPGYADSLAMLQLTLFAADAVFEVHRVTGAHYIQSKVSRALLSEGEFDRACETNPRFAVVSSHLWHTNLSMLQYSVFFQICRAQYIGYNLKERRGILFTPMDSYKREYLGMMAVAESLEKAMQLFVRSLRLIHKEISTPNMPGSNNFQVTIKELEAVQGLVEVNIGEAKARAELPTVGKMLKSAMSTSAKLTGDRAKPNKTVSIRVPMKLRSDG</sequence>
<gene>
    <name evidence="2" type="ORF">EG68_05192</name>
</gene>
<reference evidence="2" key="1">
    <citation type="submission" date="2019-07" db="EMBL/GenBank/DDBJ databases">
        <title>Annotation for the trematode Paragonimus miyazaki's.</title>
        <authorList>
            <person name="Choi Y.-J."/>
        </authorList>
    </citation>
    <scope>NUCLEOTIDE SEQUENCE</scope>
    <source>
        <strain evidence="2">Japan</strain>
    </source>
</reference>
<dbReference type="Pfam" id="PF24923">
    <property type="entry name" value="ATP-grasp_IQCH"/>
    <property type="match status" value="1"/>
</dbReference>
<protein>
    <recommendedName>
        <fullName evidence="1">IQCH-like ATP-grasp domain-containing protein</fullName>
    </recommendedName>
</protein>
<keyword evidence="3" id="KW-1185">Reference proteome</keyword>
<feature type="domain" description="IQCH-like ATP-grasp" evidence="1">
    <location>
        <begin position="644"/>
        <end position="887"/>
    </location>
</feature>
<dbReference type="PANTHER" id="PTHR14465:SF0">
    <property type="entry name" value="IQ DOMAIN-CONTAINING PROTEIN H"/>
    <property type="match status" value="1"/>
</dbReference>
<dbReference type="InterPro" id="IPR056855">
    <property type="entry name" value="ATP-grasp_IQCH"/>
</dbReference>
<organism evidence="2 3">
    <name type="scientific">Paragonimus skrjabini miyazakii</name>
    <dbReference type="NCBI Taxonomy" id="59628"/>
    <lineage>
        <taxon>Eukaryota</taxon>
        <taxon>Metazoa</taxon>
        <taxon>Spiralia</taxon>
        <taxon>Lophotrochozoa</taxon>
        <taxon>Platyhelminthes</taxon>
        <taxon>Trematoda</taxon>
        <taxon>Digenea</taxon>
        <taxon>Plagiorchiida</taxon>
        <taxon>Troglotremata</taxon>
        <taxon>Troglotrematidae</taxon>
        <taxon>Paragonimus</taxon>
    </lineage>
</organism>
<comment type="caution">
    <text evidence="2">The sequence shown here is derived from an EMBL/GenBank/DDBJ whole genome shotgun (WGS) entry which is preliminary data.</text>
</comment>
<dbReference type="OrthoDB" id="2117703at2759"/>
<evidence type="ECO:0000313" key="2">
    <source>
        <dbReference type="EMBL" id="KAF7257871.1"/>
    </source>
</evidence>
<dbReference type="InterPro" id="IPR038752">
    <property type="entry name" value="IQCH"/>
</dbReference>
<proteinExistence type="predicted"/>
<dbReference type="Proteomes" id="UP000822476">
    <property type="component" value="Unassembled WGS sequence"/>
</dbReference>
<dbReference type="EMBL" id="JTDE01002096">
    <property type="protein sequence ID" value="KAF7257871.1"/>
    <property type="molecule type" value="Genomic_DNA"/>
</dbReference>
<evidence type="ECO:0000259" key="1">
    <source>
        <dbReference type="Pfam" id="PF24923"/>
    </source>
</evidence>